<dbReference type="InterPro" id="IPR041881">
    <property type="entry name" value="PqqD_sf"/>
</dbReference>
<dbReference type="Pfam" id="PF05402">
    <property type="entry name" value="PqqD"/>
    <property type="match status" value="1"/>
</dbReference>
<protein>
    <recommendedName>
        <fullName evidence="3">PqqD family protein</fullName>
    </recommendedName>
</protein>
<dbReference type="EMBL" id="MGDI01000033">
    <property type="protein sequence ID" value="OGL52094.1"/>
    <property type="molecule type" value="Genomic_DNA"/>
</dbReference>
<proteinExistence type="predicted"/>
<dbReference type="AlphaFoldDB" id="A0A1F7SFU2"/>
<accession>A0A1F7SFU2</accession>
<gene>
    <name evidence="1" type="ORF">A3G31_06655</name>
</gene>
<dbReference type="STRING" id="1817883.A3G31_06655"/>
<organism evidence="1 2">
    <name type="scientific">Candidatus Schekmanbacteria bacterium RIFCSPLOWO2_12_FULL_38_15</name>
    <dbReference type="NCBI Taxonomy" id="1817883"/>
    <lineage>
        <taxon>Bacteria</taxon>
        <taxon>Candidatus Schekmaniibacteriota</taxon>
    </lineage>
</organism>
<evidence type="ECO:0000313" key="1">
    <source>
        <dbReference type="EMBL" id="OGL52094.1"/>
    </source>
</evidence>
<reference evidence="1 2" key="1">
    <citation type="journal article" date="2016" name="Nat. Commun.">
        <title>Thousands of microbial genomes shed light on interconnected biogeochemical processes in an aquifer system.</title>
        <authorList>
            <person name="Anantharaman K."/>
            <person name="Brown C.T."/>
            <person name="Hug L.A."/>
            <person name="Sharon I."/>
            <person name="Castelle C.J."/>
            <person name="Probst A.J."/>
            <person name="Thomas B.C."/>
            <person name="Singh A."/>
            <person name="Wilkins M.J."/>
            <person name="Karaoz U."/>
            <person name="Brodie E.L."/>
            <person name="Williams K.H."/>
            <person name="Hubbard S.S."/>
            <person name="Banfield J.F."/>
        </authorList>
    </citation>
    <scope>NUCLEOTIDE SEQUENCE [LARGE SCALE GENOMIC DNA]</scope>
</reference>
<evidence type="ECO:0008006" key="3">
    <source>
        <dbReference type="Google" id="ProtNLM"/>
    </source>
</evidence>
<comment type="caution">
    <text evidence="1">The sequence shown here is derived from an EMBL/GenBank/DDBJ whole genome shotgun (WGS) entry which is preliminary data.</text>
</comment>
<dbReference type="InterPro" id="IPR008792">
    <property type="entry name" value="PQQD"/>
</dbReference>
<sequence>MDFLDCCYQKDQSVVSRKIADEIILVPIRKNVGDLESIYTLDEIGAKIWELVDGKRKMKEIKNVLLEEFDVTEEQVVSDMKDFIGQLEVMGGIKLIVEK</sequence>
<dbReference type="Gene3D" id="1.10.10.1150">
    <property type="entry name" value="Coenzyme PQQ synthesis protein D (PqqD)"/>
    <property type="match status" value="1"/>
</dbReference>
<evidence type="ECO:0000313" key="2">
    <source>
        <dbReference type="Proteomes" id="UP000178082"/>
    </source>
</evidence>
<name>A0A1F7SFU2_9BACT</name>
<dbReference type="Proteomes" id="UP000178082">
    <property type="component" value="Unassembled WGS sequence"/>
</dbReference>